<keyword evidence="3" id="KW-1185">Reference proteome</keyword>
<protein>
    <recommendedName>
        <fullName evidence="4">Transmembrane protein</fullName>
    </recommendedName>
</protein>
<evidence type="ECO:0008006" key="4">
    <source>
        <dbReference type="Google" id="ProtNLM"/>
    </source>
</evidence>
<feature type="transmembrane region" description="Helical" evidence="1">
    <location>
        <begin position="6"/>
        <end position="27"/>
    </location>
</feature>
<evidence type="ECO:0000313" key="2">
    <source>
        <dbReference type="EMBL" id="EKF20128.1"/>
    </source>
</evidence>
<keyword evidence="1" id="KW-0472">Membrane</keyword>
<dbReference type="RefSeq" id="WP_008594914.1">
    <property type="nucleotide sequence ID" value="NZ_AMRM01000004.1"/>
</dbReference>
<evidence type="ECO:0000313" key="3">
    <source>
        <dbReference type="Proteomes" id="UP000006786"/>
    </source>
</evidence>
<keyword evidence="1" id="KW-1133">Transmembrane helix</keyword>
<organism evidence="2 3">
    <name type="scientific">Nitratireductor pacificus pht-3B</name>
    <dbReference type="NCBI Taxonomy" id="391937"/>
    <lineage>
        <taxon>Bacteria</taxon>
        <taxon>Pseudomonadati</taxon>
        <taxon>Pseudomonadota</taxon>
        <taxon>Alphaproteobacteria</taxon>
        <taxon>Hyphomicrobiales</taxon>
        <taxon>Phyllobacteriaceae</taxon>
        <taxon>Nitratireductor</taxon>
    </lineage>
</organism>
<reference evidence="2 3" key="1">
    <citation type="journal article" date="2012" name="J. Bacteriol.">
        <title>Genome Sequence of Nitratireductor pacificus Type Strain pht-3B.</title>
        <authorList>
            <person name="Lai Q."/>
            <person name="Li G."/>
            <person name="Shao Z."/>
        </authorList>
    </citation>
    <scope>NUCLEOTIDE SEQUENCE [LARGE SCALE GENOMIC DNA]</scope>
    <source>
        <strain evidence="3">pht-3B</strain>
    </source>
</reference>
<dbReference type="Proteomes" id="UP000006786">
    <property type="component" value="Unassembled WGS sequence"/>
</dbReference>
<gene>
    <name evidence="2" type="ORF">NA2_05041</name>
</gene>
<dbReference type="AlphaFoldDB" id="K2N7V2"/>
<dbReference type="PATRIC" id="fig|391937.3.peg.1038"/>
<name>K2N7V2_9HYPH</name>
<keyword evidence="1" id="KW-0812">Transmembrane</keyword>
<sequence>MLDWKILEGVAIVVMLVLIVAMLRRALRQKRNEKPSRVAGANDDWIEEFGDGSAFDESDS</sequence>
<dbReference type="EMBL" id="AMRM01000004">
    <property type="protein sequence ID" value="EKF20128.1"/>
    <property type="molecule type" value="Genomic_DNA"/>
</dbReference>
<evidence type="ECO:0000256" key="1">
    <source>
        <dbReference type="SAM" id="Phobius"/>
    </source>
</evidence>
<proteinExistence type="predicted"/>
<comment type="caution">
    <text evidence="2">The sequence shown here is derived from an EMBL/GenBank/DDBJ whole genome shotgun (WGS) entry which is preliminary data.</text>
</comment>
<accession>K2N7V2</accession>